<dbReference type="AlphaFoldDB" id="A0A8S0S8A9"/>
<dbReference type="Proteomes" id="UP000594638">
    <property type="component" value="Unassembled WGS sequence"/>
</dbReference>
<organism evidence="1 2">
    <name type="scientific">Olea europaea subsp. europaea</name>
    <dbReference type="NCBI Taxonomy" id="158383"/>
    <lineage>
        <taxon>Eukaryota</taxon>
        <taxon>Viridiplantae</taxon>
        <taxon>Streptophyta</taxon>
        <taxon>Embryophyta</taxon>
        <taxon>Tracheophyta</taxon>
        <taxon>Spermatophyta</taxon>
        <taxon>Magnoliopsida</taxon>
        <taxon>eudicotyledons</taxon>
        <taxon>Gunneridae</taxon>
        <taxon>Pentapetalae</taxon>
        <taxon>asterids</taxon>
        <taxon>lamiids</taxon>
        <taxon>Lamiales</taxon>
        <taxon>Oleaceae</taxon>
        <taxon>Oleeae</taxon>
        <taxon>Olea</taxon>
    </lineage>
</organism>
<gene>
    <name evidence="1" type="ORF">OLEA9_A041255</name>
</gene>
<evidence type="ECO:0000313" key="1">
    <source>
        <dbReference type="EMBL" id="CAA2988007.1"/>
    </source>
</evidence>
<dbReference type="EMBL" id="CACTIH010003962">
    <property type="protein sequence ID" value="CAA2988007.1"/>
    <property type="molecule type" value="Genomic_DNA"/>
</dbReference>
<protein>
    <submittedName>
        <fullName evidence="1">Uncharacterized protein</fullName>
    </submittedName>
</protein>
<dbReference type="SUPFAM" id="SSF48403">
    <property type="entry name" value="Ankyrin repeat"/>
    <property type="match status" value="1"/>
</dbReference>
<comment type="caution">
    <text evidence="1">The sequence shown here is derived from an EMBL/GenBank/DDBJ whole genome shotgun (WGS) entry which is preliminary data.</text>
</comment>
<evidence type="ECO:0000313" key="2">
    <source>
        <dbReference type="Proteomes" id="UP000594638"/>
    </source>
</evidence>
<dbReference type="PANTHER" id="PTHR24121">
    <property type="entry name" value="NO MECHANORECEPTOR POTENTIAL C, ISOFORM D-RELATED"/>
    <property type="match status" value="1"/>
</dbReference>
<accession>A0A8S0S8A9</accession>
<dbReference type="Pfam" id="PF12796">
    <property type="entry name" value="Ank_2"/>
    <property type="match status" value="1"/>
</dbReference>
<sequence>MAAKEGYWVTAKSFIDNDGAALTEVISLQGMTALHVAASSSQSEFVEKLADLMPAAALNAQDKRGCTALHYAAVGGTVDPATAMHW</sequence>
<proteinExistence type="predicted"/>
<dbReference type="InterPro" id="IPR002110">
    <property type="entry name" value="Ankyrin_rpt"/>
</dbReference>
<dbReference type="OrthoDB" id="1925304at2759"/>
<reference evidence="1 2" key="1">
    <citation type="submission" date="2019-12" db="EMBL/GenBank/DDBJ databases">
        <authorList>
            <person name="Alioto T."/>
            <person name="Alioto T."/>
            <person name="Gomez Garrido J."/>
        </authorList>
    </citation>
    <scope>NUCLEOTIDE SEQUENCE [LARGE SCALE GENOMIC DNA]</scope>
</reference>
<keyword evidence="2" id="KW-1185">Reference proteome</keyword>
<dbReference type="InterPro" id="IPR036770">
    <property type="entry name" value="Ankyrin_rpt-contain_sf"/>
</dbReference>
<dbReference type="Gramene" id="OE9A041255T1">
    <property type="protein sequence ID" value="OE9A041255C1"/>
    <property type="gene ID" value="OE9A041255"/>
</dbReference>
<dbReference type="Gene3D" id="1.25.40.20">
    <property type="entry name" value="Ankyrin repeat-containing domain"/>
    <property type="match status" value="1"/>
</dbReference>
<dbReference type="PANTHER" id="PTHR24121:SF21">
    <property type="entry name" value="ANKYRIN REPEAT FAMILY PROTEIN"/>
    <property type="match status" value="1"/>
</dbReference>
<name>A0A8S0S8A9_OLEEU</name>